<dbReference type="NCBIfam" id="TIGR03543">
    <property type="entry name" value="divI1A_rptt_fam"/>
    <property type="match status" value="1"/>
</dbReference>
<reference evidence="1 2" key="1">
    <citation type="submission" date="2019-07" db="EMBL/GenBank/DDBJ databases">
        <title>Full genome sequence of Humibacter sp. WJ7-1.</title>
        <authorList>
            <person name="Im W.-T."/>
        </authorList>
    </citation>
    <scope>NUCLEOTIDE SEQUENCE [LARGE SCALE GENOMIC DNA]</scope>
    <source>
        <strain evidence="1 2">WJ7-1</strain>
    </source>
</reference>
<protein>
    <submittedName>
        <fullName evidence="1">DivIVA domain-containing protein</fullName>
    </submittedName>
</protein>
<sequence length="180" mass="20927">MATFPSVKRSKRGYDPEEVDRFLRLARRAYEGDPEVPLVAEDIRRMGFDLQRGGYQPDAVDGALERLEDAFAARERAEARHELGDRRWLEQARGTAQVILNRLGRPDGQRFDRTSIFTIGYNKREVDKFAKRLVRYFRDGLPMSVDEVRTVVFRQQRHGYREAQVDLVLDAVIDVMLAVR</sequence>
<evidence type="ECO:0000313" key="2">
    <source>
        <dbReference type="Proteomes" id="UP000320216"/>
    </source>
</evidence>
<proteinExistence type="predicted"/>
<accession>A0A5B8M2R5</accession>
<keyword evidence="2" id="KW-1185">Reference proteome</keyword>
<dbReference type="InterPro" id="IPR019933">
    <property type="entry name" value="DivIVA_domain"/>
</dbReference>
<organism evidence="1 2">
    <name type="scientific">Humibacter ginsenosidimutans</name>
    <dbReference type="NCBI Taxonomy" id="2599293"/>
    <lineage>
        <taxon>Bacteria</taxon>
        <taxon>Bacillati</taxon>
        <taxon>Actinomycetota</taxon>
        <taxon>Actinomycetes</taxon>
        <taxon>Micrococcales</taxon>
        <taxon>Microbacteriaceae</taxon>
        <taxon>Humibacter</taxon>
    </lineage>
</organism>
<evidence type="ECO:0000313" key="1">
    <source>
        <dbReference type="EMBL" id="QDZ14075.1"/>
    </source>
</evidence>
<dbReference type="Proteomes" id="UP000320216">
    <property type="component" value="Chromosome"/>
</dbReference>
<dbReference type="OrthoDB" id="3480096at2"/>
<dbReference type="Gene3D" id="6.10.250.660">
    <property type="match status" value="1"/>
</dbReference>
<dbReference type="KEGG" id="huw:FPZ11_04160"/>
<dbReference type="NCBIfam" id="TIGR03544">
    <property type="entry name" value="DivI1A_domain"/>
    <property type="match status" value="3"/>
</dbReference>
<dbReference type="EMBL" id="CP042305">
    <property type="protein sequence ID" value="QDZ14075.1"/>
    <property type="molecule type" value="Genomic_DNA"/>
</dbReference>
<dbReference type="AlphaFoldDB" id="A0A5B8M2R5"/>
<name>A0A5B8M2R5_9MICO</name>
<dbReference type="RefSeq" id="WP_146318620.1">
    <property type="nucleotide sequence ID" value="NZ_CP042305.1"/>
</dbReference>
<dbReference type="InterPro" id="IPR019932">
    <property type="entry name" value="CHP03543"/>
</dbReference>
<gene>
    <name evidence="1" type="ORF">FPZ11_04160</name>
</gene>